<evidence type="ECO:0000313" key="4">
    <source>
        <dbReference type="Proteomes" id="UP000689129"/>
    </source>
</evidence>
<dbReference type="OrthoDB" id="3852498at2759"/>
<gene>
    <name evidence="3" type="ORF">HYQ45_016148</name>
</gene>
<sequence>MKTTAFARRSALPAVLALALRASAVPCTPPGDPFAVIDPQNWVNPDDMVWEDFTPPPGTNWSDPSQKGSIRNFNIALVPVDYRDLPFIITQPERSTIFGNPQPAAASYARKDVPAFYRDLLNKPTDLNNRHTLHEYWMEDSGGRFGVGLTVFGAYELSALSYQYGIDDRFNLGECPAGPPCNLNIRTDALNAWRNDVGNETVDSYDLVFILSAGQDESSTWQEFGPMRWESPEDVPPEFGPPVDNATSNAARTRYVPWTSWAAAATLWPNAGAGSSTQGESSGMGVYAHELSHLLIIADNYNNPYSDPPQRAYTGPWSMMSRGSFNGPGGPHTRWQVPALQGAALGSLHTVRDKLQLGLTDENEVRILSRADLIASGGFLVADITARSVSPGPGELIGLRISLGADGGDRTPACNATATPFCDGGPYDHYEVEVVDRMGADSFQSDAGVMFSKTKTRDRLPFQWTIDANPQDIRLVDFIRPDGTPQYVTIGDYRQLADALFHAGTRSGSKAEHVDAANGLHFYVVEKKRSEAGVLSYTVAVRATAAGDAGRRDVEVGRGLVTDLRHNKPTEKGVTCSFEVTNTGEGADVFRLEAQVEGQGWRVAVPNELLVVEEGKVGIAKVAVGAVADAAGEGVVTLKVTSERGDAEDAGECRVTRAS</sequence>
<dbReference type="Proteomes" id="UP000689129">
    <property type="component" value="Unassembled WGS sequence"/>
</dbReference>
<proteinExistence type="predicted"/>
<dbReference type="GO" id="GO:0008233">
    <property type="term" value="F:peptidase activity"/>
    <property type="evidence" value="ECO:0007669"/>
    <property type="project" value="InterPro"/>
</dbReference>
<dbReference type="NCBIfam" id="TIGR03296">
    <property type="entry name" value="M6dom_TIGR03296"/>
    <property type="match status" value="1"/>
</dbReference>
<reference evidence="3" key="1">
    <citation type="journal article" date="2021" name="Mol. Plant Pathol.">
        <title>A 20-kb lineage-specific genomic region tames virulence in pathogenic amphidiploid Verticillium longisporum.</title>
        <authorList>
            <person name="Harting R."/>
            <person name="Starke J."/>
            <person name="Kusch H."/>
            <person name="Poggeler S."/>
            <person name="Maurus I."/>
            <person name="Schluter R."/>
            <person name="Landesfeind M."/>
            <person name="Bulla I."/>
            <person name="Nowrousian M."/>
            <person name="de Jonge R."/>
            <person name="Stahlhut G."/>
            <person name="Hoff K.J."/>
            <person name="Asshauer K.P."/>
            <person name="Thurmer A."/>
            <person name="Stanke M."/>
            <person name="Daniel R."/>
            <person name="Morgenstern B."/>
            <person name="Thomma B.P.H.J."/>
            <person name="Kronstad J.W."/>
            <person name="Braus-Stromeyer S.A."/>
            <person name="Braus G.H."/>
        </authorList>
    </citation>
    <scope>NUCLEOTIDE SEQUENCE</scope>
    <source>
        <strain evidence="3">Vl32</strain>
    </source>
</reference>
<accession>A0A8I3AGV8</accession>
<feature type="signal peptide" evidence="1">
    <location>
        <begin position="1"/>
        <end position="24"/>
    </location>
</feature>
<dbReference type="GO" id="GO:0006508">
    <property type="term" value="P:proteolysis"/>
    <property type="evidence" value="ECO:0007669"/>
    <property type="project" value="InterPro"/>
</dbReference>
<protein>
    <submittedName>
        <fullName evidence="3">Putative secreted metallopeptidase like protein</fullName>
    </submittedName>
</protein>
<feature type="chain" id="PRO_5034243612" evidence="1">
    <location>
        <begin position="25"/>
        <end position="659"/>
    </location>
</feature>
<dbReference type="EMBL" id="JAEMWZ010000466">
    <property type="protein sequence ID" value="KAG7115942.1"/>
    <property type="molecule type" value="Genomic_DNA"/>
</dbReference>
<dbReference type="AlphaFoldDB" id="A0A8I3AGV8"/>
<feature type="domain" description="Peptidase M6-like" evidence="2">
    <location>
        <begin position="278"/>
        <end position="329"/>
    </location>
</feature>
<evidence type="ECO:0000313" key="3">
    <source>
        <dbReference type="EMBL" id="KAG7115942.1"/>
    </source>
</evidence>
<comment type="caution">
    <text evidence="3">The sequence shown here is derived from an EMBL/GenBank/DDBJ whole genome shotgun (WGS) entry which is preliminary data.</text>
</comment>
<evidence type="ECO:0000256" key="1">
    <source>
        <dbReference type="SAM" id="SignalP"/>
    </source>
</evidence>
<dbReference type="Pfam" id="PF05547">
    <property type="entry name" value="Peptidase_M6"/>
    <property type="match status" value="1"/>
</dbReference>
<evidence type="ECO:0000259" key="2">
    <source>
        <dbReference type="Pfam" id="PF05547"/>
    </source>
</evidence>
<organism evidence="3 4">
    <name type="scientific">Verticillium longisporum</name>
    <name type="common">Verticillium dahliae var. longisporum</name>
    <dbReference type="NCBI Taxonomy" id="100787"/>
    <lineage>
        <taxon>Eukaryota</taxon>
        <taxon>Fungi</taxon>
        <taxon>Dikarya</taxon>
        <taxon>Ascomycota</taxon>
        <taxon>Pezizomycotina</taxon>
        <taxon>Sordariomycetes</taxon>
        <taxon>Hypocreomycetidae</taxon>
        <taxon>Glomerellales</taxon>
        <taxon>Plectosphaerellaceae</taxon>
        <taxon>Verticillium</taxon>
    </lineage>
</organism>
<keyword evidence="1" id="KW-0732">Signal</keyword>
<dbReference type="InterPro" id="IPR008757">
    <property type="entry name" value="Peptidase_M6-like_domain"/>
</dbReference>
<name>A0A8I3AGV8_VERLO</name>